<keyword evidence="3" id="KW-1185">Reference proteome</keyword>
<feature type="compositionally biased region" description="Basic and acidic residues" evidence="1">
    <location>
        <begin position="638"/>
        <end position="652"/>
    </location>
</feature>
<feature type="region of interest" description="Disordered" evidence="1">
    <location>
        <begin position="467"/>
        <end position="505"/>
    </location>
</feature>
<dbReference type="EMBL" id="CP072757">
    <property type="protein sequence ID" value="QUC22176.1"/>
    <property type="molecule type" value="Genomic_DNA"/>
</dbReference>
<dbReference type="RefSeq" id="XP_042999849.1">
    <property type="nucleotide sequence ID" value="XM_043143914.1"/>
</dbReference>
<feature type="compositionally biased region" description="Polar residues" evidence="1">
    <location>
        <begin position="477"/>
        <end position="486"/>
    </location>
</feature>
<organism evidence="2 3">
    <name type="scientific">Ustilaginoidea virens</name>
    <name type="common">Rice false smut fungus</name>
    <name type="synonym">Villosiclava virens</name>
    <dbReference type="NCBI Taxonomy" id="1159556"/>
    <lineage>
        <taxon>Eukaryota</taxon>
        <taxon>Fungi</taxon>
        <taxon>Dikarya</taxon>
        <taxon>Ascomycota</taxon>
        <taxon>Pezizomycotina</taxon>
        <taxon>Sordariomycetes</taxon>
        <taxon>Hypocreomycetidae</taxon>
        <taxon>Hypocreales</taxon>
        <taxon>Clavicipitaceae</taxon>
        <taxon>Ustilaginoidea</taxon>
    </lineage>
</organism>
<protein>
    <submittedName>
        <fullName evidence="2">Uncharacterized protein</fullName>
    </submittedName>
</protein>
<dbReference type="InterPro" id="IPR018822">
    <property type="entry name" value="UPF0646"/>
</dbReference>
<sequence length="681" mass="73999">MEVEMDFAPQLGIDAPDDDLIDYETDAEGELNDKEHNKLVQEILAVGKPDFEFDSADEDAESRDDNVDDLETNMEDKDAPIRSVPQVSHTHASESRESAHEIDYDIEENVHVPVADDAAETGLAEAVEQQLSEGLLKVENEAGEEEQSPRTEDHEITWEQEHSDAELDEHANEASAMAKDENASNVSPSEVALTSSEAANQDQAQAAYSSDDNISGTPSYDDDDGDDDDDDGDGDGDGDGHGEEAVPAEISASSPEQEGKLGSESKNVEFPSIVVHYKGEEFPFFSSTSEGFFSHLSVLDDNVRVLLAGLRAELSSEILEDDDLVFQVDELGLEFAESSSPDILTDFTLGQILEVFDILVNNQDYDDSRALYTSVFTRPNPARRFELLMEKASVGTGLDKVIELFQPPDSSHVEELAAAWDGDALNALTDEDDDDNDEQITHDVEHAAVTTTTFSTEQVVDVNETVKGSEWQEKPGNMTSQVQVENGSHGGDAEADEDSTEAVSTKGLVAQSDVEDAEEQIQEQRLVKDAYQQSSHVDMNDQQGFEANDLIGFEFDEPIDAVSYRSPANDGEDVKDDMEHLVADIGAHDASTSTTPTTTNLQRDGDVSSSSTQSGAIGAAAGNADLGDAALEDDVGEIDWRDEPESHSDHVGDASLSAAKRARADDEVRAEDTQNVKRRRP</sequence>
<feature type="compositionally biased region" description="Low complexity" evidence="1">
    <location>
        <begin position="615"/>
        <end position="629"/>
    </location>
</feature>
<feature type="region of interest" description="Disordered" evidence="1">
    <location>
        <begin position="131"/>
        <end position="265"/>
    </location>
</feature>
<name>A0A8E5MJU4_USTVR</name>
<feature type="compositionally biased region" description="Basic and acidic residues" evidence="1">
    <location>
        <begin position="91"/>
        <end position="103"/>
    </location>
</feature>
<feature type="region of interest" description="Disordered" evidence="1">
    <location>
        <begin position="586"/>
        <end position="681"/>
    </location>
</feature>
<evidence type="ECO:0000256" key="1">
    <source>
        <dbReference type="SAM" id="MobiDB-lite"/>
    </source>
</evidence>
<feature type="compositionally biased region" description="Acidic residues" evidence="1">
    <location>
        <begin position="220"/>
        <end position="237"/>
    </location>
</feature>
<feature type="compositionally biased region" description="Basic and acidic residues" evidence="1">
    <location>
        <begin position="662"/>
        <end position="675"/>
    </location>
</feature>
<gene>
    <name evidence="2" type="ORF">UV8b_06417</name>
</gene>
<dbReference type="GeneID" id="66067194"/>
<dbReference type="Pfam" id="PF10336">
    <property type="entry name" value="DUF2420"/>
    <property type="match status" value="1"/>
</dbReference>
<feature type="compositionally biased region" description="Basic and acidic residues" evidence="1">
    <location>
        <begin position="147"/>
        <end position="182"/>
    </location>
</feature>
<dbReference type="Proteomes" id="UP000027002">
    <property type="component" value="Chromosome 5"/>
</dbReference>
<evidence type="ECO:0000313" key="3">
    <source>
        <dbReference type="Proteomes" id="UP000027002"/>
    </source>
</evidence>
<reference evidence="2" key="1">
    <citation type="submission" date="2020-03" db="EMBL/GenBank/DDBJ databases">
        <title>A mixture of massive structural variations and highly conserved coding sequences in Ustilaginoidea virens genome.</title>
        <authorList>
            <person name="Zhang K."/>
            <person name="Zhao Z."/>
            <person name="Zhang Z."/>
            <person name="Li Y."/>
            <person name="Hsiang T."/>
            <person name="Sun W."/>
        </authorList>
    </citation>
    <scope>NUCLEOTIDE SEQUENCE</scope>
    <source>
        <strain evidence="2">UV-8b</strain>
    </source>
</reference>
<proteinExistence type="predicted"/>
<evidence type="ECO:0000313" key="2">
    <source>
        <dbReference type="EMBL" id="QUC22176.1"/>
    </source>
</evidence>
<feature type="compositionally biased region" description="Acidic residues" evidence="1">
    <location>
        <begin position="52"/>
        <end position="73"/>
    </location>
</feature>
<feature type="region of interest" description="Disordered" evidence="1">
    <location>
        <begin position="50"/>
        <end position="118"/>
    </location>
</feature>
<feature type="compositionally biased region" description="Polar residues" evidence="1">
    <location>
        <begin position="183"/>
        <end position="218"/>
    </location>
</feature>
<accession>A0A8E5MJU4</accession>
<dbReference type="KEGG" id="uvi:66067194"/>
<dbReference type="AlphaFoldDB" id="A0A8E5MJU4"/>
<dbReference type="OrthoDB" id="5339076at2759"/>